<protein>
    <submittedName>
        <fullName evidence="1">Uncharacterized protein</fullName>
    </submittedName>
</protein>
<gene>
    <name evidence="1" type="ORF">MGSAQ_001377</name>
</gene>
<dbReference type="EMBL" id="AYSL01000735">
    <property type="protein sequence ID" value="KTF07128.1"/>
    <property type="molecule type" value="Genomic_DNA"/>
</dbReference>
<evidence type="ECO:0000313" key="1">
    <source>
        <dbReference type="EMBL" id="KTF07128.1"/>
    </source>
</evidence>
<proteinExistence type="predicted"/>
<sequence>MTVYTLTVVILRKCVIVQQICLCKSKWMLRTDELPERDKDSLVARFLVTPIPL</sequence>
<reference evidence="1" key="1">
    <citation type="submission" date="2013-11" db="EMBL/GenBank/DDBJ databases">
        <title>Microbial diversity, functional groups and degradation webs in Northern and Southern Mediterranean and Red Sea marine crude oil polluted sites.</title>
        <authorList>
            <person name="Daffonchio D."/>
            <person name="Mapelli F."/>
            <person name="Ferrer M."/>
            <person name="Richter M."/>
            <person name="Cherif A."/>
            <person name="Malkawi H.I."/>
            <person name="Yakimov M.M."/>
            <person name="Abdel-Fattah Y.R."/>
            <person name="Blaghen M."/>
            <person name="Golyshin P.N."/>
            <person name="Kalogerakis N."/>
            <person name="Boon N."/>
            <person name="Magagnini M."/>
            <person name="Fava F."/>
        </authorList>
    </citation>
    <scope>NUCLEOTIDE SEQUENCE</scope>
</reference>
<dbReference type="AlphaFoldDB" id="A0A1B6NUU9"/>
<organism evidence="1">
    <name type="scientific">marine sediment metagenome</name>
    <dbReference type="NCBI Taxonomy" id="412755"/>
    <lineage>
        <taxon>unclassified sequences</taxon>
        <taxon>metagenomes</taxon>
        <taxon>ecological metagenomes</taxon>
    </lineage>
</organism>
<accession>A0A1B6NUU9</accession>
<name>A0A1B6NUU9_9ZZZZ</name>
<comment type="caution">
    <text evidence="1">The sequence shown here is derived from an EMBL/GenBank/DDBJ whole genome shotgun (WGS) entry which is preliminary data.</text>
</comment>